<feature type="transmembrane region" description="Helical" evidence="9">
    <location>
        <begin position="170"/>
        <end position="189"/>
    </location>
</feature>
<comment type="caution">
    <text evidence="12">The sequence shown here is derived from an EMBL/GenBank/DDBJ whole genome shotgun (WGS) entry which is preliminary data.</text>
</comment>
<feature type="domain" description="Cation efflux protein cytoplasmic" evidence="11">
    <location>
        <begin position="412"/>
        <end position="481"/>
    </location>
</feature>
<comment type="subcellular location">
    <subcellularLocation>
        <location evidence="1">Endomembrane system</location>
        <topology evidence="1">Multi-pass membrane protein</topology>
    </subcellularLocation>
</comment>
<reference evidence="12 13" key="1">
    <citation type="submission" date="2017-06" db="EMBL/GenBank/DDBJ databases">
        <title>A platform for efficient transgenesis in Macrostomum lignano, a flatworm model organism for stem cell research.</title>
        <authorList>
            <person name="Berezikov E."/>
        </authorList>
    </citation>
    <scope>NUCLEOTIDE SEQUENCE [LARGE SCALE GENOMIC DNA]</scope>
    <source>
        <strain evidence="12">DV1</strain>
        <tissue evidence="12">Whole organism</tissue>
    </source>
</reference>
<feature type="domain" description="Cation efflux protein transmembrane" evidence="10">
    <location>
        <begin position="172"/>
        <end position="400"/>
    </location>
</feature>
<feature type="region of interest" description="Disordered" evidence="8">
    <location>
        <begin position="26"/>
        <end position="75"/>
    </location>
</feature>
<dbReference type="SUPFAM" id="SSF161111">
    <property type="entry name" value="Cation efflux protein transmembrane domain-like"/>
    <property type="match status" value="1"/>
</dbReference>
<dbReference type="GO" id="GO:0008324">
    <property type="term" value="F:monoatomic cation transmembrane transporter activity"/>
    <property type="evidence" value="ECO:0007669"/>
    <property type="project" value="InterPro"/>
</dbReference>
<dbReference type="SUPFAM" id="SSF160240">
    <property type="entry name" value="Cation efflux protein cytoplasmic domain-like"/>
    <property type="match status" value="1"/>
</dbReference>
<keyword evidence="6" id="KW-0406">Ion transport</keyword>
<keyword evidence="7 9" id="KW-0472">Membrane</keyword>
<dbReference type="GO" id="GO:0012505">
    <property type="term" value="C:endomembrane system"/>
    <property type="evidence" value="ECO:0007669"/>
    <property type="project" value="UniProtKB-SubCell"/>
</dbReference>
<accession>A0A267EJL9</accession>
<evidence type="ECO:0000256" key="5">
    <source>
        <dbReference type="ARBA" id="ARBA00022989"/>
    </source>
</evidence>
<evidence type="ECO:0000256" key="8">
    <source>
        <dbReference type="SAM" id="MobiDB-lite"/>
    </source>
</evidence>
<protein>
    <submittedName>
        <fullName evidence="12">Uncharacterized protein</fullName>
    </submittedName>
</protein>
<keyword evidence="4 9" id="KW-0812">Transmembrane</keyword>
<comment type="similarity">
    <text evidence="2">Belongs to the cation diffusion facilitator (CDF) transporter (TC 2.A.4) family. SLC30A subfamily.</text>
</comment>
<dbReference type="STRING" id="282301.A0A267EJL9"/>
<dbReference type="Proteomes" id="UP000215902">
    <property type="component" value="Unassembled WGS sequence"/>
</dbReference>
<keyword evidence="3" id="KW-0813">Transport</keyword>
<dbReference type="NCBIfam" id="TIGR01297">
    <property type="entry name" value="CDF"/>
    <property type="match status" value="1"/>
</dbReference>
<proteinExistence type="inferred from homology"/>
<dbReference type="Pfam" id="PF16916">
    <property type="entry name" value="ZT_dimer"/>
    <property type="match status" value="1"/>
</dbReference>
<feature type="transmembrane region" description="Helical" evidence="9">
    <location>
        <begin position="195"/>
        <end position="217"/>
    </location>
</feature>
<evidence type="ECO:0000259" key="11">
    <source>
        <dbReference type="Pfam" id="PF16916"/>
    </source>
</evidence>
<dbReference type="InterPro" id="IPR036837">
    <property type="entry name" value="Cation_efflux_CTD_sf"/>
</dbReference>
<evidence type="ECO:0000313" key="12">
    <source>
        <dbReference type="EMBL" id="PAA61107.1"/>
    </source>
</evidence>
<name>A0A267EJL9_9PLAT</name>
<evidence type="ECO:0000313" key="13">
    <source>
        <dbReference type="Proteomes" id="UP000215902"/>
    </source>
</evidence>
<feature type="transmembrane region" description="Helical" evidence="9">
    <location>
        <begin position="369"/>
        <end position="390"/>
    </location>
</feature>
<evidence type="ECO:0000256" key="1">
    <source>
        <dbReference type="ARBA" id="ARBA00004127"/>
    </source>
</evidence>
<dbReference type="InterPro" id="IPR002524">
    <property type="entry name" value="Cation_efflux"/>
</dbReference>
<dbReference type="OrthoDB" id="78296at2759"/>
<sequence>PIMSSTKPNGLLDDSSANGELEVALIQPGSSKQQKGPNTRAVSTSASVPENLQSSQQSNNAGVNDNNRPSKCRSLGSLKSTGVSSLLPGFDRLDGVSAGLSWMLPPAVFTERRQGKSAGSKGADKSVKKFYKRQDNLIDQFDRIYSEIVMDDGKFQVTIDSRATVRSIRLAQLSFFVNLSLAIIKAVAICLSGSLSVISSLIDSLIDLVSGVVVWITNHQVKNRNPYYYPQGKTRLEPVSIVILAVIMSTSTVQIIIKALESIITMATASRAVVLSFNASRIIDSCCVWCSGSENISTMHYFGNDKEPEVFSYYVFYLIGSVIAIKLTLYLLCSRLGTTSSTEALAQDHRNDCISNSSVLIMTVLSRYLWPYCDAIGALGISIYIIYTWVQTLKEQVRLLTGYTANPDFLKQLTYICLNHHPLVLEIDTVRAFHIGNNFLVEVDIVLPETLTLRESHDIGESLQCKLEKLEAVERAFVHLDYESSHHPHSEHKQV</sequence>
<dbReference type="GO" id="GO:0016020">
    <property type="term" value="C:membrane"/>
    <property type="evidence" value="ECO:0007669"/>
    <property type="project" value="InterPro"/>
</dbReference>
<evidence type="ECO:0000259" key="10">
    <source>
        <dbReference type="Pfam" id="PF01545"/>
    </source>
</evidence>
<dbReference type="InterPro" id="IPR050291">
    <property type="entry name" value="CDF_Transporter"/>
</dbReference>
<gene>
    <name evidence="12" type="ORF">BOX15_Mlig001891g3</name>
</gene>
<dbReference type="PANTHER" id="PTHR43840:SF13">
    <property type="entry name" value="CATION EFFLUX PROTEIN CYTOPLASMIC DOMAIN-CONTAINING PROTEIN"/>
    <property type="match status" value="1"/>
</dbReference>
<dbReference type="Gene3D" id="3.30.70.1350">
    <property type="entry name" value="Cation efflux protein, cytoplasmic domain"/>
    <property type="match status" value="1"/>
</dbReference>
<dbReference type="InterPro" id="IPR027469">
    <property type="entry name" value="Cation_efflux_TMD_sf"/>
</dbReference>
<dbReference type="InterPro" id="IPR027470">
    <property type="entry name" value="Cation_efflux_CTD"/>
</dbReference>
<keyword evidence="5 9" id="KW-1133">Transmembrane helix</keyword>
<evidence type="ECO:0000256" key="3">
    <source>
        <dbReference type="ARBA" id="ARBA00022448"/>
    </source>
</evidence>
<evidence type="ECO:0000256" key="2">
    <source>
        <dbReference type="ARBA" id="ARBA00008873"/>
    </source>
</evidence>
<feature type="non-terminal residue" evidence="12">
    <location>
        <position position="1"/>
    </location>
</feature>
<feature type="compositionally biased region" description="Polar residues" evidence="8">
    <location>
        <begin position="28"/>
        <end position="69"/>
    </location>
</feature>
<evidence type="ECO:0000256" key="6">
    <source>
        <dbReference type="ARBA" id="ARBA00023065"/>
    </source>
</evidence>
<keyword evidence="13" id="KW-1185">Reference proteome</keyword>
<dbReference type="InterPro" id="IPR058533">
    <property type="entry name" value="Cation_efflux_TM"/>
</dbReference>
<evidence type="ECO:0000256" key="4">
    <source>
        <dbReference type="ARBA" id="ARBA00022692"/>
    </source>
</evidence>
<feature type="transmembrane region" description="Helical" evidence="9">
    <location>
        <begin position="311"/>
        <end position="332"/>
    </location>
</feature>
<evidence type="ECO:0000256" key="9">
    <source>
        <dbReference type="SAM" id="Phobius"/>
    </source>
</evidence>
<dbReference type="Gene3D" id="1.20.1510.10">
    <property type="entry name" value="Cation efflux protein transmembrane domain"/>
    <property type="match status" value="1"/>
</dbReference>
<dbReference type="EMBL" id="NIVC01002069">
    <property type="protein sequence ID" value="PAA61107.1"/>
    <property type="molecule type" value="Genomic_DNA"/>
</dbReference>
<feature type="transmembrane region" description="Helical" evidence="9">
    <location>
        <begin position="238"/>
        <end position="257"/>
    </location>
</feature>
<dbReference type="FunFam" id="3.30.70.1350:FF:000001">
    <property type="entry name" value="Metal tolerance protein 11"/>
    <property type="match status" value="1"/>
</dbReference>
<dbReference type="PANTHER" id="PTHR43840">
    <property type="entry name" value="MITOCHONDRIAL METAL TRANSPORTER 1-RELATED"/>
    <property type="match status" value="1"/>
</dbReference>
<dbReference type="Pfam" id="PF01545">
    <property type="entry name" value="Cation_efflux"/>
    <property type="match status" value="1"/>
</dbReference>
<dbReference type="AlphaFoldDB" id="A0A267EJL9"/>
<evidence type="ECO:0000256" key="7">
    <source>
        <dbReference type="ARBA" id="ARBA00023136"/>
    </source>
</evidence>
<organism evidence="12 13">
    <name type="scientific">Macrostomum lignano</name>
    <dbReference type="NCBI Taxonomy" id="282301"/>
    <lineage>
        <taxon>Eukaryota</taxon>
        <taxon>Metazoa</taxon>
        <taxon>Spiralia</taxon>
        <taxon>Lophotrochozoa</taxon>
        <taxon>Platyhelminthes</taxon>
        <taxon>Rhabditophora</taxon>
        <taxon>Macrostomorpha</taxon>
        <taxon>Macrostomida</taxon>
        <taxon>Macrostomidae</taxon>
        <taxon>Macrostomum</taxon>
    </lineage>
</organism>